<dbReference type="EMBL" id="LCEK01000025">
    <property type="protein sequence ID" value="KKS71527.1"/>
    <property type="molecule type" value="Genomic_DNA"/>
</dbReference>
<name>A0A0G1BDZ0_9BACT</name>
<evidence type="ECO:0000313" key="1">
    <source>
        <dbReference type="EMBL" id="KKS71527.1"/>
    </source>
</evidence>
<organism evidence="1 2">
    <name type="scientific">Candidatus Magasanikbacteria bacterium GW2011_GWE2_42_7</name>
    <dbReference type="NCBI Taxonomy" id="1619052"/>
    <lineage>
        <taxon>Bacteria</taxon>
        <taxon>Candidatus Magasanikiibacteriota</taxon>
    </lineage>
</organism>
<comment type="caution">
    <text evidence="1">The sequence shown here is derived from an EMBL/GenBank/DDBJ whole genome shotgun (WGS) entry which is preliminary data.</text>
</comment>
<dbReference type="Proteomes" id="UP000033867">
    <property type="component" value="Unassembled WGS sequence"/>
</dbReference>
<dbReference type="InterPro" id="IPR036249">
    <property type="entry name" value="Thioredoxin-like_sf"/>
</dbReference>
<dbReference type="AlphaFoldDB" id="A0A0G1BDZ0"/>
<dbReference type="SUPFAM" id="SSF52833">
    <property type="entry name" value="Thioredoxin-like"/>
    <property type="match status" value="1"/>
</dbReference>
<evidence type="ECO:0000313" key="2">
    <source>
        <dbReference type="Proteomes" id="UP000033867"/>
    </source>
</evidence>
<proteinExistence type="predicted"/>
<sequence length="55" mass="6480">MKAYGVWKEKSMYGKTYMGISRESFLIDEEGNLMKHYEKVKPEAHVEEVLRDVKA</sequence>
<accession>A0A0G1BDZ0</accession>
<gene>
    <name evidence="1" type="ORF">UV42_C0025G0006</name>
</gene>
<dbReference type="Gene3D" id="3.40.30.10">
    <property type="entry name" value="Glutaredoxin"/>
    <property type="match status" value="1"/>
</dbReference>
<reference evidence="1 2" key="1">
    <citation type="journal article" date="2015" name="Nature">
        <title>rRNA introns, odd ribosomes, and small enigmatic genomes across a large radiation of phyla.</title>
        <authorList>
            <person name="Brown C.T."/>
            <person name="Hug L.A."/>
            <person name="Thomas B.C."/>
            <person name="Sharon I."/>
            <person name="Castelle C.J."/>
            <person name="Singh A."/>
            <person name="Wilkins M.J."/>
            <person name="Williams K.H."/>
            <person name="Banfield J.F."/>
        </authorList>
    </citation>
    <scope>NUCLEOTIDE SEQUENCE [LARGE SCALE GENOMIC DNA]</scope>
</reference>
<protein>
    <submittedName>
        <fullName evidence="1">Antioxidant, AhpC/TSA family</fullName>
    </submittedName>
</protein>
<dbReference type="PATRIC" id="fig|1619052.3.peg.578"/>